<dbReference type="Proteomes" id="UP000636661">
    <property type="component" value="Unassembled WGS sequence"/>
</dbReference>
<dbReference type="EMBL" id="BMTP01000012">
    <property type="protein sequence ID" value="GGU52365.1"/>
    <property type="molecule type" value="Genomic_DNA"/>
</dbReference>
<comment type="caution">
    <text evidence="1">The sequence shown here is derived from an EMBL/GenBank/DDBJ whole genome shotgun (WGS) entry which is preliminary data.</text>
</comment>
<dbReference type="Pfam" id="PF21848">
    <property type="entry name" value="DUF6907"/>
    <property type="match status" value="1"/>
</dbReference>
<dbReference type="RefSeq" id="WP_189552905.1">
    <property type="nucleotide sequence ID" value="NZ_BMTP01000012.1"/>
</dbReference>
<evidence type="ECO:0000313" key="2">
    <source>
        <dbReference type="Proteomes" id="UP000636661"/>
    </source>
</evidence>
<accession>A0A918M6D7</accession>
<dbReference type="AlphaFoldDB" id="A0A918M6D7"/>
<evidence type="ECO:0000313" key="1">
    <source>
        <dbReference type="EMBL" id="GGU52365.1"/>
    </source>
</evidence>
<keyword evidence="2" id="KW-1185">Reference proteome</keyword>
<organism evidence="1 2">
    <name type="scientific">Streptomyces lavendofoliae</name>
    <dbReference type="NCBI Taxonomy" id="67314"/>
    <lineage>
        <taxon>Bacteria</taxon>
        <taxon>Bacillati</taxon>
        <taxon>Actinomycetota</taxon>
        <taxon>Actinomycetes</taxon>
        <taxon>Kitasatosporales</taxon>
        <taxon>Streptomycetaceae</taxon>
        <taxon>Streptomyces</taxon>
    </lineage>
</organism>
<reference evidence="1" key="2">
    <citation type="submission" date="2020-09" db="EMBL/GenBank/DDBJ databases">
        <authorList>
            <person name="Sun Q."/>
            <person name="Ohkuma M."/>
        </authorList>
    </citation>
    <scope>NUCLEOTIDE SEQUENCE</scope>
    <source>
        <strain evidence="1">JCM 4391</strain>
    </source>
</reference>
<gene>
    <name evidence="1" type="ORF">GCM10010274_46600</name>
</gene>
<name>A0A918M6D7_9ACTN</name>
<dbReference type="InterPro" id="IPR054202">
    <property type="entry name" value="DUF6907"/>
</dbReference>
<sequence length="151" mass="16951">MSVSTLPSSVATDQPRSWSFTDRATGRQVSITCMRGCVADHGGDMGSPTFRDDIWCYQEPESVTLPINVDGEPEEFRVLGLMVNVNPFDRSVSQRLPHIDIEVVDDHWIEGLDPDGFETVINTLQARVDEMRRKHAQLATLRAEYLATSSR</sequence>
<reference evidence="1" key="1">
    <citation type="journal article" date="2014" name="Int. J. Syst. Evol. Microbiol.">
        <title>Complete genome sequence of Corynebacterium casei LMG S-19264T (=DSM 44701T), isolated from a smear-ripened cheese.</title>
        <authorList>
            <consortium name="US DOE Joint Genome Institute (JGI-PGF)"/>
            <person name="Walter F."/>
            <person name="Albersmeier A."/>
            <person name="Kalinowski J."/>
            <person name="Ruckert C."/>
        </authorList>
    </citation>
    <scope>NUCLEOTIDE SEQUENCE</scope>
    <source>
        <strain evidence="1">JCM 4391</strain>
    </source>
</reference>
<proteinExistence type="predicted"/>
<protein>
    <submittedName>
        <fullName evidence="1">Uncharacterized protein</fullName>
    </submittedName>
</protein>